<dbReference type="AlphaFoldDB" id="A0AB73IPC2"/>
<feature type="region of interest" description="Disordered" evidence="1">
    <location>
        <begin position="86"/>
        <end position="105"/>
    </location>
</feature>
<evidence type="ECO:0000313" key="2">
    <source>
        <dbReference type="EMBL" id="MDP9651870.1"/>
    </source>
</evidence>
<evidence type="ECO:0000256" key="1">
    <source>
        <dbReference type="SAM" id="MobiDB-lite"/>
    </source>
</evidence>
<dbReference type="Pfam" id="PF01527">
    <property type="entry name" value="HTH_Tnp_1"/>
    <property type="match status" value="1"/>
</dbReference>
<reference evidence="2" key="1">
    <citation type="submission" date="2023-07" db="EMBL/GenBank/DDBJ databases">
        <title>Sorghum-associated microbial communities from plants grown in Nebraska, USA.</title>
        <authorList>
            <person name="Schachtman D."/>
        </authorList>
    </citation>
    <scope>NUCLEOTIDE SEQUENCE</scope>
    <source>
        <strain evidence="2">DS1061</strain>
    </source>
</reference>
<dbReference type="GO" id="GO:0003677">
    <property type="term" value="F:DNA binding"/>
    <property type="evidence" value="ECO:0007669"/>
    <property type="project" value="InterPro"/>
</dbReference>
<sequence>MCCYDLEGFGLPNRGTFAKWIEGLCPEIGKRIVGRVAGSVPKSREARQAAVIELCTRDESASMIAQRAGVSTPLLYNWKNQQLGREVSASMKRPKKPAPNLERAELEQRVESLRRDIGKL</sequence>
<evidence type="ECO:0000313" key="3">
    <source>
        <dbReference type="Proteomes" id="UP001229486"/>
    </source>
</evidence>
<dbReference type="GO" id="GO:0006313">
    <property type="term" value="P:DNA transposition"/>
    <property type="evidence" value="ECO:0007669"/>
    <property type="project" value="InterPro"/>
</dbReference>
<dbReference type="InterPro" id="IPR002514">
    <property type="entry name" value="Transposase_8"/>
</dbReference>
<comment type="caution">
    <text evidence="2">The sequence shown here is derived from an EMBL/GenBank/DDBJ whole genome shotgun (WGS) entry which is preliminary data.</text>
</comment>
<dbReference type="Proteomes" id="UP001229486">
    <property type="component" value="Unassembled WGS sequence"/>
</dbReference>
<dbReference type="GO" id="GO:0004803">
    <property type="term" value="F:transposase activity"/>
    <property type="evidence" value="ECO:0007669"/>
    <property type="project" value="InterPro"/>
</dbReference>
<gene>
    <name evidence="2" type="ORF">J2793_007345</name>
</gene>
<organism evidence="2 3">
    <name type="scientific">Paraburkholderia caledonica</name>
    <dbReference type="NCBI Taxonomy" id="134536"/>
    <lineage>
        <taxon>Bacteria</taxon>
        <taxon>Pseudomonadati</taxon>
        <taxon>Pseudomonadota</taxon>
        <taxon>Betaproteobacteria</taxon>
        <taxon>Burkholderiales</taxon>
        <taxon>Burkholderiaceae</taxon>
        <taxon>Paraburkholderia</taxon>
    </lineage>
</organism>
<protein>
    <recommendedName>
        <fullName evidence="4">Transposase</fullName>
    </recommendedName>
</protein>
<dbReference type="InterPro" id="IPR009057">
    <property type="entry name" value="Homeodomain-like_sf"/>
</dbReference>
<dbReference type="SUPFAM" id="SSF46689">
    <property type="entry name" value="Homeodomain-like"/>
    <property type="match status" value="1"/>
</dbReference>
<accession>A0AB73IPC2</accession>
<proteinExistence type="predicted"/>
<dbReference type="EMBL" id="JAURTK010000036">
    <property type="protein sequence ID" value="MDP9651870.1"/>
    <property type="molecule type" value="Genomic_DNA"/>
</dbReference>
<name>A0AB73IPC2_9BURK</name>
<evidence type="ECO:0008006" key="4">
    <source>
        <dbReference type="Google" id="ProtNLM"/>
    </source>
</evidence>